<feature type="chain" id="PRO_5045492667" description="6-bladed beta-propeller" evidence="1">
    <location>
        <begin position="23"/>
        <end position="380"/>
    </location>
</feature>
<dbReference type="RefSeq" id="WP_405286993.1">
    <property type="nucleotide sequence ID" value="NZ_JBBHLI010000006.1"/>
</dbReference>
<evidence type="ECO:0000313" key="2">
    <source>
        <dbReference type="EMBL" id="MEK9501533.1"/>
    </source>
</evidence>
<comment type="caution">
    <text evidence="2">The sequence shown here is derived from an EMBL/GenBank/DDBJ whole genome shotgun (WGS) entry which is preliminary data.</text>
</comment>
<accession>A0ABU9EBL7</accession>
<keyword evidence="1" id="KW-0732">Signal</keyword>
<name>A0ABU9EBL7_9BACT</name>
<sequence length="380" mass="41325">MTTTPAIFLGLAVGLLLGCAEGANPDPAGAPSRATEAAADTLWSLSMAPEAEYGARGAGGPFFDRISGVTTTSAGTVAVVDGGGVLTLIAPSGEVRTFGYAGEGPGEFVSPTLLASRNTDSIPIYDFRLRRLHLVDPDDLGYRIVDGFPGGTPIGWVDGWAAIADRDLPRPRTPGMHPRTHEYSWFNAEDGSNTKFLEIVVARMFTNDPPNVSYVPFLNSRPVIALGTDGVLIAPDDGPDVRFFDRDGKVRQTWTSQVPPRPVDARLLRAAVADFEARTERDGSWFERALSEMTLPDDLPYFGQIIVEDDGTRWLKRFRAPGIGENDTWRVFSADGTLIGRVETPGRLEVQEVGADFILGVWVDELGVESVRRYTLRRTR</sequence>
<proteinExistence type="predicted"/>
<evidence type="ECO:0000256" key="1">
    <source>
        <dbReference type="SAM" id="SignalP"/>
    </source>
</evidence>
<dbReference type="EMBL" id="JBBHLI010000006">
    <property type="protein sequence ID" value="MEK9501533.1"/>
    <property type="molecule type" value="Genomic_DNA"/>
</dbReference>
<evidence type="ECO:0000313" key="3">
    <source>
        <dbReference type="Proteomes" id="UP001484239"/>
    </source>
</evidence>
<protein>
    <recommendedName>
        <fullName evidence="4">6-bladed beta-propeller</fullName>
    </recommendedName>
</protein>
<evidence type="ECO:0008006" key="4">
    <source>
        <dbReference type="Google" id="ProtNLM"/>
    </source>
</evidence>
<feature type="signal peptide" evidence="1">
    <location>
        <begin position="1"/>
        <end position="22"/>
    </location>
</feature>
<organism evidence="2 3">
    <name type="scientific">Gaopeijia maritima</name>
    <dbReference type="NCBI Taxonomy" id="3119007"/>
    <lineage>
        <taxon>Bacteria</taxon>
        <taxon>Pseudomonadati</taxon>
        <taxon>Gemmatimonadota</taxon>
        <taxon>Longimicrobiia</taxon>
        <taxon>Gaopeijiales</taxon>
        <taxon>Gaopeijiaceae</taxon>
        <taxon>Gaopeijia</taxon>
    </lineage>
</organism>
<dbReference type="Proteomes" id="UP001484239">
    <property type="component" value="Unassembled WGS sequence"/>
</dbReference>
<keyword evidence="3" id="KW-1185">Reference proteome</keyword>
<reference evidence="2 3" key="1">
    <citation type="submission" date="2024-02" db="EMBL/GenBank/DDBJ databases">
        <title>A novel Gemmatimonadota bacterium.</title>
        <authorList>
            <person name="Du Z.-J."/>
            <person name="Ye Y.-Q."/>
        </authorList>
    </citation>
    <scope>NUCLEOTIDE SEQUENCE [LARGE SCALE GENOMIC DNA]</scope>
    <source>
        <strain evidence="2 3">DH-20</strain>
    </source>
</reference>
<gene>
    <name evidence="2" type="ORF">WI372_11135</name>
</gene>